<evidence type="ECO:0000256" key="7">
    <source>
        <dbReference type="ARBA" id="ARBA00022982"/>
    </source>
</evidence>
<dbReference type="InterPro" id="IPR012165">
    <property type="entry name" value="Cyt_c3_hydrogenase_gsu"/>
</dbReference>
<keyword evidence="6 11" id="KW-0274">FAD</keyword>
<reference evidence="14 15" key="1">
    <citation type="submission" date="2013-08" db="EMBL/GenBank/DDBJ databases">
        <authorList>
            <person name="Durkin A.S."/>
            <person name="Haft D.R."/>
            <person name="McCorrison J."/>
            <person name="Torralba M."/>
            <person name="Gillis M."/>
            <person name="Haft D.H."/>
            <person name="Methe B."/>
            <person name="Sutton G."/>
            <person name="Nelson K.E."/>
        </authorList>
    </citation>
    <scope>NUCLEOTIDE SEQUENCE [LARGE SCALE GENOMIC DNA]</scope>
    <source>
        <strain evidence="14 15">F0195</strain>
    </source>
</reference>
<comment type="similarity">
    <text evidence="1">Belongs to the PyrK family.</text>
</comment>
<name>U2TM30_9ACTN</name>
<comment type="cofactor">
    <cofactor evidence="11">
        <name>FAD</name>
        <dbReference type="ChEBI" id="CHEBI:57692"/>
    </cofactor>
    <text evidence="11">Binds 1 FAD per subunit.</text>
</comment>
<dbReference type="GO" id="GO:0051537">
    <property type="term" value="F:2 iron, 2 sulfur cluster binding"/>
    <property type="evidence" value="ECO:0007669"/>
    <property type="project" value="UniProtKB-KW"/>
</dbReference>
<dbReference type="PROSITE" id="PS51384">
    <property type="entry name" value="FAD_FR"/>
    <property type="match status" value="1"/>
</dbReference>
<evidence type="ECO:0000256" key="9">
    <source>
        <dbReference type="ARBA" id="ARBA00023014"/>
    </source>
</evidence>
<evidence type="ECO:0000256" key="5">
    <source>
        <dbReference type="ARBA" id="ARBA00022723"/>
    </source>
</evidence>
<dbReference type="RefSeq" id="WP_021726624.1">
    <property type="nucleotide sequence ID" value="NZ_AWEZ01000060.1"/>
</dbReference>
<dbReference type="OrthoDB" id="9796486at2"/>
<comment type="caution">
    <text evidence="14">The sequence shown here is derived from an EMBL/GenBank/DDBJ whole genome shotgun (WGS) entry which is preliminary data.</text>
</comment>
<evidence type="ECO:0000313" key="14">
    <source>
        <dbReference type="EMBL" id="ERL07213.1"/>
    </source>
</evidence>
<keyword evidence="15" id="KW-1185">Reference proteome</keyword>
<feature type="binding site" evidence="12">
    <location>
        <position position="230"/>
    </location>
    <ligand>
        <name>[2Fe-2S] cluster</name>
        <dbReference type="ChEBI" id="CHEBI:190135"/>
    </ligand>
</feature>
<dbReference type="InterPro" id="IPR017938">
    <property type="entry name" value="Riboflavin_synthase-like_b-brl"/>
</dbReference>
<evidence type="ECO:0000256" key="2">
    <source>
        <dbReference type="ARBA" id="ARBA00022448"/>
    </source>
</evidence>
<dbReference type="CDD" id="cd06218">
    <property type="entry name" value="DHOD_e_trans"/>
    <property type="match status" value="1"/>
</dbReference>
<organism evidence="14 15">
    <name type="scientific">Olsenella profusa F0195</name>
    <dbReference type="NCBI Taxonomy" id="1125712"/>
    <lineage>
        <taxon>Bacteria</taxon>
        <taxon>Bacillati</taxon>
        <taxon>Actinomycetota</taxon>
        <taxon>Coriobacteriia</taxon>
        <taxon>Coriobacteriales</taxon>
        <taxon>Atopobiaceae</taxon>
        <taxon>Olsenella</taxon>
    </lineage>
</organism>
<evidence type="ECO:0000259" key="13">
    <source>
        <dbReference type="PROSITE" id="PS51384"/>
    </source>
</evidence>
<feature type="binding site" evidence="12">
    <location>
        <position position="238"/>
    </location>
    <ligand>
        <name>[2Fe-2S] cluster</name>
        <dbReference type="ChEBI" id="CHEBI:190135"/>
    </ligand>
</feature>
<dbReference type="Gene3D" id="2.40.30.10">
    <property type="entry name" value="Translation factors"/>
    <property type="match status" value="1"/>
</dbReference>
<dbReference type="Proteomes" id="UP000016638">
    <property type="component" value="Unassembled WGS sequence"/>
</dbReference>
<feature type="domain" description="FAD-binding FR-type" evidence="13">
    <location>
        <begin position="8"/>
        <end position="108"/>
    </location>
</feature>
<dbReference type="GO" id="GO:0016491">
    <property type="term" value="F:oxidoreductase activity"/>
    <property type="evidence" value="ECO:0007669"/>
    <property type="project" value="InterPro"/>
</dbReference>
<dbReference type="InterPro" id="IPR019480">
    <property type="entry name" value="Dihydroorotate_DH_Fe-S-bd"/>
</dbReference>
<keyword evidence="4 12" id="KW-0001">2Fe-2S</keyword>
<sequence length="264" mass="26761">MLVGSAAVGLHGFEVVSNGEVAEGVFRLVLRSPDVARSIVPGQFMNLRVPGDASHILRIPLSFSHADAQAGTVEVVYAVVGEGTGRLSLMRAGKRSDLIGPAGTGWRGGASGRALLVAGGVGAPPLVAAAGMLAKEGAAFDAILGAQSASRLWGRECLLELGAGTVTTTTDDGTAGLRGLTTDAMAQLLAARTYAQVYTCGPAPMMAGVARLAAVHDIACQVSCEQLMGCGFGVCACCNVRAAHGGYKSCCTDGPVFDAREVVL</sequence>
<dbReference type="eggNOG" id="COG0543">
    <property type="taxonomic scope" value="Bacteria"/>
</dbReference>
<protein>
    <submittedName>
        <fullName evidence="14">Putative dihydroorotate oxidase, electron transfer subunit</fullName>
    </submittedName>
</protein>
<dbReference type="AlphaFoldDB" id="U2TM30"/>
<dbReference type="PANTHER" id="PTHR43513">
    <property type="entry name" value="DIHYDROOROTATE DEHYDROGENASE B (NAD(+)), ELECTRON TRANSFER SUBUNIT"/>
    <property type="match status" value="1"/>
</dbReference>
<keyword evidence="7" id="KW-0249">Electron transport</keyword>
<dbReference type="PATRIC" id="fig|1125712.3.peg.1740"/>
<evidence type="ECO:0000256" key="3">
    <source>
        <dbReference type="ARBA" id="ARBA00022630"/>
    </source>
</evidence>
<dbReference type="Gene3D" id="2.10.240.10">
    <property type="entry name" value="Dihydroorotate dehydrogenase, electron transfer subunit"/>
    <property type="match status" value="1"/>
</dbReference>
<dbReference type="PIRSF" id="PIRSF006816">
    <property type="entry name" value="Cyc3_hyd_g"/>
    <property type="match status" value="1"/>
</dbReference>
<keyword evidence="5 12" id="KW-0479">Metal-binding</keyword>
<comment type="cofactor">
    <cofactor evidence="12">
        <name>[2Fe-2S] cluster</name>
        <dbReference type="ChEBI" id="CHEBI:190135"/>
    </cofactor>
    <text evidence="12">Binds 1 [2Fe-2S] cluster per subunit.</text>
</comment>
<dbReference type="InterPro" id="IPR017927">
    <property type="entry name" value="FAD-bd_FR_type"/>
</dbReference>
<keyword evidence="2" id="KW-0813">Transport</keyword>
<dbReference type="GO" id="GO:0006221">
    <property type="term" value="P:pyrimidine nucleotide biosynthetic process"/>
    <property type="evidence" value="ECO:0007669"/>
    <property type="project" value="InterPro"/>
</dbReference>
<dbReference type="EMBL" id="AWEZ01000060">
    <property type="protein sequence ID" value="ERL07213.1"/>
    <property type="molecule type" value="Genomic_DNA"/>
</dbReference>
<dbReference type="SUPFAM" id="SSF52343">
    <property type="entry name" value="Ferredoxin reductase-like, C-terminal NADP-linked domain"/>
    <property type="match status" value="1"/>
</dbReference>
<keyword evidence="9 12" id="KW-0411">Iron-sulfur</keyword>
<proteinExistence type="inferred from homology"/>
<comment type="cofactor">
    <cofactor evidence="10">
        <name>[2Fe-2S] cluster</name>
        <dbReference type="ChEBI" id="CHEBI:190135"/>
    </cofactor>
</comment>
<keyword evidence="3 11" id="KW-0285">Flavoprotein</keyword>
<dbReference type="Pfam" id="PF10418">
    <property type="entry name" value="DHODB_Fe-S_bind"/>
    <property type="match status" value="1"/>
</dbReference>
<dbReference type="GO" id="GO:0050660">
    <property type="term" value="F:flavin adenine dinucleotide binding"/>
    <property type="evidence" value="ECO:0007669"/>
    <property type="project" value="InterPro"/>
</dbReference>
<dbReference type="STRING" id="1125712.HMPREF1316_1755"/>
<dbReference type="InterPro" id="IPR037117">
    <property type="entry name" value="Dihydroorotate_DH_ele_sf"/>
</dbReference>
<evidence type="ECO:0000256" key="8">
    <source>
        <dbReference type="ARBA" id="ARBA00023004"/>
    </source>
</evidence>
<gene>
    <name evidence="14" type="ORF">HMPREF1316_1755</name>
</gene>
<dbReference type="SUPFAM" id="SSF63380">
    <property type="entry name" value="Riboflavin synthase domain-like"/>
    <property type="match status" value="1"/>
</dbReference>
<evidence type="ECO:0000256" key="12">
    <source>
        <dbReference type="PIRSR" id="PIRSR006816-2"/>
    </source>
</evidence>
<dbReference type="Gene3D" id="3.40.50.80">
    <property type="entry name" value="Nucleotide-binding domain of ferredoxin-NADP reductase (FNR) module"/>
    <property type="match status" value="1"/>
</dbReference>
<evidence type="ECO:0000313" key="15">
    <source>
        <dbReference type="Proteomes" id="UP000016638"/>
    </source>
</evidence>
<feature type="binding site" evidence="11">
    <location>
        <begin position="83"/>
        <end position="84"/>
    </location>
    <ligand>
        <name>FAD</name>
        <dbReference type="ChEBI" id="CHEBI:57692"/>
    </ligand>
</feature>
<evidence type="ECO:0000256" key="11">
    <source>
        <dbReference type="PIRSR" id="PIRSR006816-1"/>
    </source>
</evidence>
<dbReference type="InterPro" id="IPR050353">
    <property type="entry name" value="PyrK_electron_transfer"/>
</dbReference>
<dbReference type="GO" id="GO:0046872">
    <property type="term" value="F:metal ion binding"/>
    <property type="evidence" value="ECO:0007669"/>
    <property type="project" value="UniProtKB-KW"/>
</dbReference>
<evidence type="ECO:0000256" key="4">
    <source>
        <dbReference type="ARBA" id="ARBA00022714"/>
    </source>
</evidence>
<accession>U2TM30</accession>
<feature type="binding site" evidence="12">
    <location>
        <position position="235"/>
    </location>
    <ligand>
        <name>[2Fe-2S] cluster</name>
        <dbReference type="ChEBI" id="CHEBI:190135"/>
    </ligand>
</feature>
<evidence type="ECO:0000256" key="1">
    <source>
        <dbReference type="ARBA" id="ARBA00006422"/>
    </source>
</evidence>
<evidence type="ECO:0000256" key="6">
    <source>
        <dbReference type="ARBA" id="ARBA00022827"/>
    </source>
</evidence>
<keyword evidence="8 12" id="KW-0408">Iron</keyword>
<dbReference type="PANTHER" id="PTHR43513:SF3">
    <property type="entry name" value="DIHYDROOROTATE DEHYDROGENASE B (NAD(+)), ELECTRON TRANSFER SUBUNIT-RELATED"/>
    <property type="match status" value="1"/>
</dbReference>
<evidence type="ECO:0000256" key="10">
    <source>
        <dbReference type="ARBA" id="ARBA00034078"/>
    </source>
</evidence>
<feature type="binding site" evidence="12">
    <location>
        <position position="251"/>
    </location>
    <ligand>
        <name>[2Fe-2S] cluster</name>
        <dbReference type="ChEBI" id="CHEBI:190135"/>
    </ligand>
</feature>
<dbReference type="InterPro" id="IPR039261">
    <property type="entry name" value="FNR_nucleotide-bd"/>
</dbReference>